<feature type="transmembrane region" description="Helical" evidence="1">
    <location>
        <begin position="104"/>
        <end position="126"/>
    </location>
</feature>
<evidence type="ECO:0000313" key="2">
    <source>
        <dbReference type="EMBL" id="KAE9531683.1"/>
    </source>
</evidence>
<keyword evidence="1" id="KW-1133">Transmembrane helix</keyword>
<accession>A0A6G0TH26</accession>
<dbReference type="OrthoDB" id="5800391at2759"/>
<dbReference type="GO" id="GO:0008527">
    <property type="term" value="F:taste receptor activity"/>
    <property type="evidence" value="ECO:0007669"/>
    <property type="project" value="InterPro"/>
</dbReference>
<reference evidence="2 3" key="1">
    <citation type="submission" date="2019-08" db="EMBL/GenBank/DDBJ databases">
        <title>The genome of the soybean aphid Biotype 1, its phylome, world population structure and adaptation to the North American continent.</title>
        <authorList>
            <person name="Giordano R."/>
            <person name="Donthu R.K."/>
            <person name="Hernandez A.G."/>
            <person name="Wright C.L."/>
            <person name="Zimin A.V."/>
        </authorList>
    </citation>
    <scope>NUCLEOTIDE SEQUENCE [LARGE SCALE GENOMIC DNA]</scope>
    <source>
        <tissue evidence="2">Whole aphids</tissue>
    </source>
</reference>
<dbReference type="InterPro" id="IPR009318">
    <property type="entry name" value="Gustatory_rcpt"/>
</dbReference>
<proteinExistence type="predicted"/>
<keyword evidence="1" id="KW-0472">Membrane</keyword>
<evidence type="ECO:0000313" key="3">
    <source>
        <dbReference type="Proteomes" id="UP000475862"/>
    </source>
</evidence>
<dbReference type="Proteomes" id="UP000475862">
    <property type="component" value="Unassembled WGS sequence"/>
</dbReference>
<feature type="transmembrane region" description="Helical" evidence="1">
    <location>
        <begin position="72"/>
        <end position="92"/>
    </location>
</feature>
<gene>
    <name evidence="2" type="ORF">AGLY_010889</name>
</gene>
<keyword evidence="3" id="KW-1185">Reference proteome</keyword>
<keyword evidence="1" id="KW-0812">Transmembrane</keyword>
<dbReference type="AlphaFoldDB" id="A0A6G0TH26"/>
<sequence>MLKNVLRVKLSNNFKRFKINPNKTVDIESSTCYFLDVPEIPSDSFRSATHFPTILGRYLCLIPISHDRFRIFSIRTVLSVIALVCQIIMTFLSFCWLKETGANIFKGGVVLFFGGSAVTMALLINLSSNWCNLLNKWEQVEGYFGHQKNLNYKTNRHYNCDLQAALWITHYNCPILKYHFHAYRVVLDQKLCGVSIYIINFHSSNNLPFQLNA</sequence>
<comment type="caution">
    <text evidence="2">The sequence shown here is derived from an EMBL/GenBank/DDBJ whole genome shotgun (WGS) entry which is preliminary data.</text>
</comment>
<organism evidence="2 3">
    <name type="scientific">Aphis glycines</name>
    <name type="common">Soybean aphid</name>
    <dbReference type="NCBI Taxonomy" id="307491"/>
    <lineage>
        <taxon>Eukaryota</taxon>
        <taxon>Metazoa</taxon>
        <taxon>Ecdysozoa</taxon>
        <taxon>Arthropoda</taxon>
        <taxon>Hexapoda</taxon>
        <taxon>Insecta</taxon>
        <taxon>Pterygota</taxon>
        <taxon>Neoptera</taxon>
        <taxon>Paraneoptera</taxon>
        <taxon>Hemiptera</taxon>
        <taxon>Sternorrhyncha</taxon>
        <taxon>Aphidomorpha</taxon>
        <taxon>Aphidoidea</taxon>
        <taxon>Aphididae</taxon>
        <taxon>Aphidini</taxon>
        <taxon>Aphis</taxon>
        <taxon>Aphis</taxon>
    </lineage>
</organism>
<name>A0A6G0TH26_APHGL</name>
<evidence type="ECO:0000256" key="1">
    <source>
        <dbReference type="SAM" id="Phobius"/>
    </source>
</evidence>
<dbReference type="Pfam" id="PF06151">
    <property type="entry name" value="Trehalose_recp"/>
    <property type="match status" value="1"/>
</dbReference>
<protein>
    <submittedName>
        <fullName evidence="2">Uncharacterized protein</fullName>
    </submittedName>
</protein>
<dbReference type="EMBL" id="VYZN01000041">
    <property type="protein sequence ID" value="KAE9531683.1"/>
    <property type="molecule type" value="Genomic_DNA"/>
</dbReference>
<dbReference type="GO" id="GO:0016020">
    <property type="term" value="C:membrane"/>
    <property type="evidence" value="ECO:0007669"/>
    <property type="project" value="InterPro"/>
</dbReference>